<sequence length="106" mass="11557">MRRKRASASTGRRVNRVDSKNDLGSPDVHPSEEVGQASSGLSTNRKRKTTEDQVAQTAPKKKARVTKSKAGNPSNSTANQVVSPEPSYDVSQLRRGRSRKLLLPSD</sequence>
<dbReference type="AlphaFoldDB" id="A0A9P5NQJ7"/>
<evidence type="ECO:0000313" key="2">
    <source>
        <dbReference type="EMBL" id="KAF8901732.1"/>
    </source>
</evidence>
<keyword evidence="3" id="KW-1185">Reference proteome</keyword>
<feature type="compositionally biased region" description="Polar residues" evidence="1">
    <location>
        <begin position="69"/>
        <end position="82"/>
    </location>
</feature>
<name>A0A9P5NQJ7_GYMJU</name>
<proteinExistence type="predicted"/>
<feature type="region of interest" description="Disordered" evidence="1">
    <location>
        <begin position="1"/>
        <end position="106"/>
    </location>
</feature>
<accession>A0A9P5NQJ7</accession>
<reference evidence="2" key="1">
    <citation type="submission" date="2020-11" db="EMBL/GenBank/DDBJ databases">
        <authorList>
            <consortium name="DOE Joint Genome Institute"/>
            <person name="Ahrendt S."/>
            <person name="Riley R."/>
            <person name="Andreopoulos W."/>
            <person name="LaButti K."/>
            <person name="Pangilinan J."/>
            <person name="Ruiz-duenas F.J."/>
            <person name="Barrasa J.M."/>
            <person name="Sanchez-Garcia M."/>
            <person name="Camarero S."/>
            <person name="Miyauchi S."/>
            <person name="Serrano A."/>
            <person name="Linde D."/>
            <person name="Babiker R."/>
            <person name="Drula E."/>
            <person name="Ayuso-Fernandez I."/>
            <person name="Pacheco R."/>
            <person name="Padilla G."/>
            <person name="Ferreira P."/>
            <person name="Barriuso J."/>
            <person name="Kellner H."/>
            <person name="Castanera R."/>
            <person name="Alfaro M."/>
            <person name="Ramirez L."/>
            <person name="Pisabarro A.G."/>
            <person name="Kuo A."/>
            <person name="Tritt A."/>
            <person name="Lipzen A."/>
            <person name="He G."/>
            <person name="Yan M."/>
            <person name="Ng V."/>
            <person name="Cullen D."/>
            <person name="Martin F."/>
            <person name="Rosso M.-N."/>
            <person name="Henrissat B."/>
            <person name="Hibbett D."/>
            <person name="Martinez A.T."/>
            <person name="Grigoriev I.V."/>
        </authorList>
    </citation>
    <scope>NUCLEOTIDE SEQUENCE</scope>
    <source>
        <strain evidence="2">AH 44721</strain>
    </source>
</reference>
<dbReference type="EMBL" id="JADNYJ010000040">
    <property type="protein sequence ID" value="KAF8901732.1"/>
    <property type="molecule type" value="Genomic_DNA"/>
</dbReference>
<gene>
    <name evidence="2" type="ORF">CPB84DRAFT_1777300</name>
</gene>
<evidence type="ECO:0000256" key="1">
    <source>
        <dbReference type="SAM" id="MobiDB-lite"/>
    </source>
</evidence>
<evidence type="ECO:0000313" key="3">
    <source>
        <dbReference type="Proteomes" id="UP000724874"/>
    </source>
</evidence>
<organism evidence="2 3">
    <name type="scientific">Gymnopilus junonius</name>
    <name type="common">Spectacular rustgill mushroom</name>
    <name type="synonym">Gymnopilus spectabilis subsp. junonius</name>
    <dbReference type="NCBI Taxonomy" id="109634"/>
    <lineage>
        <taxon>Eukaryota</taxon>
        <taxon>Fungi</taxon>
        <taxon>Dikarya</taxon>
        <taxon>Basidiomycota</taxon>
        <taxon>Agaricomycotina</taxon>
        <taxon>Agaricomycetes</taxon>
        <taxon>Agaricomycetidae</taxon>
        <taxon>Agaricales</taxon>
        <taxon>Agaricineae</taxon>
        <taxon>Hymenogastraceae</taxon>
        <taxon>Gymnopilus</taxon>
    </lineage>
</organism>
<comment type="caution">
    <text evidence="2">The sequence shown here is derived from an EMBL/GenBank/DDBJ whole genome shotgun (WGS) entry which is preliminary data.</text>
</comment>
<dbReference type="Proteomes" id="UP000724874">
    <property type="component" value="Unassembled WGS sequence"/>
</dbReference>
<protein>
    <submittedName>
        <fullName evidence="2">Uncharacterized protein</fullName>
    </submittedName>
</protein>